<dbReference type="RefSeq" id="WP_151142411.1">
    <property type="nucleotide sequence ID" value="NZ_WAGX01000004.1"/>
</dbReference>
<feature type="transmembrane region" description="Helical" evidence="7">
    <location>
        <begin position="22"/>
        <end position="43"/>
    </location>
</feature>
<evidence type="ECO:0000256" key="6">
    <source>
        <dbReference type="ARBA" id="ARBA00038076"/>
    </source>
</evidence>
<name>A0A7V7UCP4_9FIRM</name>
<protein>
    <submittedName>
        <fullName evidence="10">FtsX-like permease family protein</fullName>
    </submittedName>
</protein>
<comment type="caution">
    <text evidence="10">The sequence shown here is derived from an EMBL/GenBank/DDBJ whole genome shotgun (WGS) entry which is preliminary data.</text>
</comment>
<feature type="transmembrane region" description="Helical" evidence="7">
    <location>
        <begin position="389"/>
        <end position="413"/>
    </location>
</feature>
<feature type="transmembrane region" description="Helical" evidence="7">
    <location>
        <begin position="306"/>
        <end position="332"/>
    </location>
</feature>
<evidence type="ECO:0000256" key="4">
    <source>
        <dbReference type="ARBA" id="ARBA00022989"/>
    </source>
</evidence>
<dbReference type="OrthoDB" id="9770036at2"/>
<evidence type="ECO:0000256" key="1">
    <source>
        <dbReference type="ARBA" id="ARBA00004651"/>
    </source>
</evidence>
<dbReference type="AlphaFoldDB" id="A0A7V7UCP4"/>
<dbReference type="GO" id="GO:0005886">
    <property type="term" value="C:plasma membrane"/>
    <property type="evidence" value="ECO:0007669"/>
    <property type="project" value="UniProtKB-SubCell"/>
</dbReference>
<feature type="domain" description="MacB-like periplasmic core" evidence="9">
    <location>
        <begin position="23"/>
        <end position="271"/>
    </location>
</feature>
<dbReference type="GO" id="GO:0022857">
    <property type="term" value="F:transmembrane transporter activity"/>
    <property type="evidence" value="ECO:0007669"/>
    <property type="project" value="TreeGrafter"/>
</dbReference>
<keyword evidence="5 7" id="KW-0472">Membrane</keyword>
<dbReference type="Pfam" id="PF12704">
    <property type="entry name" value="MacB_PCD"/>
    <property type="match status" value="1"/>
</dbReference>
<dbReference type="Pfam" id="PF02687">
    <property type="entry name" value="FtsX"/>
    <property type="match status" value="1"/>
</dbReference>
<dbReference type="EMBL" id="WAGX01000004">
    <property type="protein sequence ID" value="KAB1439672.1"/>
    <property type="molecule type" value="Genomic_DNA"/>
</dbReference>
<gene>
    <name evidence="10" type="ORF">F7O84_04595</name>
</gene>
<sequence length="430" mass="46039">MTLIYENILLAVNSLLANKMRALLTMLGIIIGIGSVIAIMTVGDSLTNSVSSSMESMGANNITVGLQQKTEKEEVNESGAVFGSSKKGSGLAQEKDYITTQMIEKLCETYPDSIEVISASETVGAGQSKTGNKSANTQVIGVSAGYFVANDITFLKGGAFSKRDFEGAKKVAIVSDKFVDNMFDGNLEDAIGNEVEVKTNDKYITYTIVGVYKYEEASFGFSTMSDKDITTSMYIPLKTAMNINHTTGFSQFSVVTKTGVDSVSFVNQIERFYEPFYRNNNDFEISAFSMESLVSTMMDMLSTITVAISVIAGIALLVGGIGVMNIMLVSITERTREIGTRKALGATNGSIRLQFIVEAVIICMIGGILGIVLGVILGNVAATLLGYPASASASSILASLTFSMTIGVFFGYYPANKAAKMNPIEALRYE</sequence>
<evidence type="ECO:0000313" key="11">
    <source>
        <dbReference type="Proteomes" id="UP000461768"/>
    </source>
</evidence>
<comment type="subcellular location">
    <subcellularLocation>
        <location evidence="1">Cell membrane</location>
        <topology evidence="1">Multi-pass membrane protein</topology>
    </subcellularLocation>
</comment>
<feature type="transmembrane region" description="Helical" evidence="7">
    <location>
        <begin position="353"/>
        <end position="377"/>
    </location>
</feature>
<keyword evidence="11" id="KW-1185">Reference proteome</keyword>
<evidence type="ECO:0000256" key="3">
    <source>
        <dbReference type="ARBA" id="ARBA00022692"/>
    </source>
</evidence>
<proteinExistence type="inferred from homology"/>
<organism evidence="10 11">
    <name type="scientific">Candidatus Galacturonatibacter soehngenii</name>
    <dbReference type="NCBI Taxonomy" id="2307010"/>
    <lineage>
        <taxon>Bacteria</taxon>
        <taxon>Bacillati</taxon>
        <taxon>Bacillota</taxon>
        <taxon>Clostridia</taxon>
        <taxon>Lachnospirales</taxon>
        <taxon>Lachnospiraceae</taxon>
        <taxon>Candidatus Galacturonatibacter</taxon>
    </lineage>
</organism>
<feature type="domain" description="ABC3 transporter permease C-terminal" evidence="8">
    <location>
        <begin position="310"/>
        <end position="423"/>
    </location>
</feature>
<dbReference type="InterPro" id="IPR050250">
    <property type="entry name" value="Macrolide_Exporter_MacB"/>
</dbReference>
<dbReference type="InterPro" id="IPR025857">
    <property type="entry name" value="MacB_PCD"/>
</dbReference>
<evidence type="ECO:0000313" key="10">
    <source>
        <dbReference type="EMBL" id="KAB1439672.1"/>
    </source>
</evidence>
<evidence type="ECO:0000256" key="7">
    <source>
        <dbReference type="SAM" id="Phobius"/>
    </source>
</evidence>
<keyword evidence="2" id="KW-1003">Cell membrane</keyword>
<evidence type="ECO:0000259" key="9">
    <source>
        <dbReference type="Pfam" id="PF12704"/>
    </source>
</evidence>
<comment type="similarity">
    <text evidence="6">Belongs to the ABC-4 integral membrane protein family.</text>
</comment>
<reference evidence="10 11" key="1">
    <citation type="submission" date="2019-09" db="EMBL/GenBank/DDBJ databases">
        <authorList>
            <person name="Valk L.C."/>
        </authorList>
    </citation>
    <scope>NUCLEOTIDE SEQUENCE [LARGE SCALE GENOMIC DNA]</scope>
    <source>
        <strain evidence="10">GalUA</strain>
    </source>
</reference>
<evidence type="ECO:0000259" key="8">
    <source>
        <dbReference type="Pfam" id="PF02687"/>
    </source>
</evidence>
<evidence type="ECO:0000256" key="5">
    <source>
        <dbReference type="ARBA" id="ARBA00023136"/>
    </source>
</evidence>
<keyword evidence="3 7" id="KW-0812">Transmembrane</keyword>
<accession>A0A7V7UCP4</accession>
<dbReference type="PANTHER" id="PTHR30572">
    <property type="entry name" value="MEMBRANE COMPONENT OF TRANSPORTER-RELATED"/>
    <property type="match status" value="1"/>
</dbReference>
<dbReference type="InterPro" id="IPR003838">
    <property type="entry name" value="ABC3_permease_C"/>
</dbReference>
<dbReference type="PANTHER" id="PTHR30572:SF4">
    <property type="entry name" value="ABC TRANSPORTER PERMEASE YTRF"/>
    <property type="match status" value="1"/>
</dbReference>
<evidence type="ECO:0000256" key="2">
    <source>
        <dbReference type="ARBA" id="ARBA00022475"/>
    </source>
</evidence>
<dbReference type="Proteomes" id="UP000461768">
    <property type="component" value="Unassembled WGS sequence"/>
</dbReference>
<reference evidence="10 11" key="2">
    <citation type="submission" date="2020-02" db="EMBL/GenBank/DDBJ databases">
        <title>Candidatus Galacturonibacter soehngenii shows hetero-acetogenic catabolism of galacturonic acid but lacks a canonical carbon monoxide dehydrogenase/acetyl-CoA synthase complex.</title>
        <authorList>
            <person name="Diender M."/>
            <person name="Stouten G.R."/>
            <person name="Petersen J.F."/>
            <person name="Nielsen P.H."/>
            <person name="Dueholm M.S."/>
            <person name="Pronk J.T."/>
            <person name="Van Loosdrecht M.C.M."/>
        </authorList>
    </citation>
    <scope>NUCLEOTIDE SEQUENCE [LARGE SCALE GENOMIC DNA]</scope>
    <source>
        <strain evidence="10">GalUA</strain>
    </source>
</reference>
<keyword evidence="4 7" id="KW-1133">Transmembrane helix</keyword>